<keyword evidence="3" id="KW-1185">Reference proteome</keyword>
<dbReference type="PANTHER" id="PTHR42870:SF1">
    <property type="entry name" value="NON-SPECIFIC LIPID-TRANSFER PROTEIN-LIKE 2"/>
    <property type="match status" value="1"/>
</dbReference>
<sequence length="389" mass="41199">MARRGYEDVVLTVPVTVPYQRYSVESTAWWAGRALAALAAGAGMSHRDFDGFSFASFSAAPDSAIGLTQHFGLSPRFLDFVPLGGVAGVVSLRRAARAVQMGDADVVACVAAETNGVHTFRYGLENFSRFSQDAVYPYGAGGPNVSFALICQNYMAQTGATREDFGKLCVAMRDNALKNPNALMKKPLTLEQYLGARAIAPPIHLFDCVMPCAGAEAFLVMREETAKAQGLPYAHLLGSIERHNAFAEDPVQMRGGWAKDMPELYAMAGTTPDGIDVVNTYDDYPFVCMMQFEDLGFCKKGEASDFVQAHDFTIAGDFPHNTCGGQLSAGQAGCGGGHMGIVEVLRQVTGQAGPTQVSGAKRGLASGFGMINFDRGLGSGAVILGGEGA</sequence>
<dbReference type="RefSeq" id="WP_108129796.1">
    <property type="nucleotide sequence ID" value="NZ_QBKP01000012.1"/>
</dbReference>
<organism evidence="2 3">
    <name type="scientific">Gemmobacter caeni</name>
    <dbReference type="NCBI Taxonomy" id="589035"/>
    <lineage>
        <taxon>Bacteria</taxon>
        <taxon>Pseudomonadati</taxon>
        <taxon>Pseudomonadota</taxon>
        <taxon>Alphaproteobacteria</taxon>
        <taxon>Rhodobacterales</taxon>
        <taxon>Paracoccaceae</taxon>
        <taxon>Gemmobacter</taxon>
    </lineage>
</organism>
<dbReference type="CDD" id="cd00829">
    <property type="entry name" value="SCP-x_thiolase"/>
    <property type="match status" value="1"/>
</dbReference>
<dbReference type="GO" id="GO:0016746">
    <property type="term" value="F:acyltransferase activity"/>
    <property type="evidence" value="ECO:0007669"/>
    <property type="project" value="InterPro"/>
</dbReference>
<dbReference type="Proteomes" id="UP000244224">
    <property type="component" value="Unassembled WGS sequence"/>
</dbReference>
<protein>
    <submittedName>
        <fullName evidence="2">Acetyl-CoA acetyltransferase</fullName>
    </submittedName>
</protein>
<proteinExistence type="predicted"/>
<keyword evidence="2" id="KW-0808">Transferase</keyword>
<dbReference type="PANTHER" id="PTHR42870">
    <property type="entry name" value="ACETYL-COA C-ACETYLTRANSFERASE"/>
    <property type="match status" value="1"/>
</dbReference>
<dbReference type="EMBL" id="QBKP01000012">
    <property type="protein sequence ID" value="PTX47556.1"/>
    <property type="molecule type" value="Genomic_DNA"/>
</dbReference>
<evidence type="ECO:0000313" key="2">
    <source>
        <dbReference type="EMBL" id="PTX47556.1"/>
    </source>
</evidence>
<name>A0A2T6AUY5_9RHOB</name>
<comment type="caution">
    <text evidence="2">The sequence shown here is derived from an EMBL/GenBank/DDBJ whole genome shotgun (WGS) entry which is preliminary data.</text>
</comment>
<evidence type="ECO:0000259" key="1">
    <source>
        <dbReference type="Pfam" id="PF22691"/>
    </source>
</evidence>
<dbReference type="OrthoDB" id="9790314at2"/>
<gene>
    <name evidence="2" type="ORF">C8N34_11244</name>
</gene>
<dbReference type="SUPFAM" id="SSF53901">
    <property type="entry name" value="Thiolase-like"/>
    <property type="match status" value="1"/>
</dbReference>
<dbReference type="InterPro" id="IPR055140">
    <property type="entry name" value="Thiolase_C_2"/>
</dbReference>
<accession>A0A2T6AUY5</accession>
<dbReference type="AlphaFoldDB" id="A0A2T6AUY5"/>
<feature type="domain" description="Thiolase C-terminal" evidence="1">
    <location>
        <begin position="252"/>
        <end position="371"/>
    </location>
</feature>
<dbReference type="Gene3D" id="3.40.47.10">
    <property type="match status" value="1"/>
</dbReference>
<reference evidence="2 3" key="1">
    <citation type="submission" date="2018-04" db="EMBL/GenBank/DDBJ databases">
        <title>Genomic Encyclopedia of Archaeal and Bacterial Type Strains, Phase II (KMG-II): from individual species to whole genera.</title>
        <authorList>
            <person name="Goeker M."/>
        </authorList>
    </citation>
    <scope>NUCLEOTIDE SEQUENCE [LARGE SCALE GENOMIC DNA]</scope>
    <source>
        <strain evidence="2 3">DSM 21823</strain>
    </source>
</reference>
<dbReference type="Pfam" id="PF22691">
    <property type="entry name" value="Thiolase_C_1"/>
    <property type="match status" value="1"/>
</dbReference>
<evidence type="ECO:0000313" key="3">
    <source>
        <dbReference type="Proteomes" id="UP000244224"/>
    </source>
</evidence>
<dbReference type="InterPro" id="IPR016039">
    <property type="entry name" value="Thiolase-like"/>
</dbReference>